<gene>
    <name evidence="4" type="ORF">MGAL_10B060571</name>
</gene>
<sequence>MATRRKLPLPERKAPRRRAPPPPEDEIPPPSVSVLISSRPSLPKPKAEKVMTELPIIQFAFVAPEDEIPTPPLPSRTTSVRPNPSVSVSTSSRPSLPKPKAQKTAAPTNILCGICDVQQMTKCADHWCTECDEGLCNDCEKHHSISKASRKHGIIPIEDFQKIPTDISSIGHHCEEHEKKFQNYCPHHEKLCCPSCIATEHRSCLGLLDLDEIVKTSKTSVLIENLEKSLQEIATNIKNVIIDRKGNLAKIKEQQQGFHYKIKQTCNSRGSDNSKFQINQVSQDKPFARMVIWFMWIRSGSSTVDYG</sequence>
<feature type="compositionally biased region" description="Low complexity" evidence="2">
    <location>
        <begin position="77"/>
        <end position="95"/>
    </location>
</feature>
<evidence type="ECO:0000256" key="2">
    <source>
        <dbReference type="SAM" id="MobiDB-lite"/>
    </source>
</evidence>
<dbReference type="Gene3D" id="3.30.160.60">
    <property type="entry name" value="Classic Zinc Finger"/>
    <property type="match status" value="1"/>
</dbReference>
<dbReference type="EMBL" id="UYJE01006964">
    <property type="protein sequence ID" value="VDI50606.1"/>
    <property type="molecule type" value="Genomic_DNA"/>
</dbReference>
<name>A0A8B6FLD9_MYTGA</name>
<evidence type="ECO:0000256" key="1">
    <source>
        <dbReference type="PROSITE-ProRule" id="PRU00024"/>
    </source>
</evidence>
<keyword evidence="1" id="KW-0863">Zinc-finger</keyword>
<dbReference type="PANTHER" id="PTHR25462:SF296">
    <property type="entry name" value="MEIOTIC P26, ISOFORM F"/>
    <property type="match status" value="1"/>
</dbReference>
<proteinExistence type="predicted"/>
<dbReference type="PANTHER" id="PTHR25462">
    <property type="entry name" value="BONUS, ISOFORM C-RELATED"/>
    <property type="match status" value="1"/>
</dbReference>
<dbReference type="CDD" id="cd19757">
    <property type="entry name" value="Bbox1"/>
    <property type="match status" value="1"/>
</dbReference>
<reference evidence="4" key="1">
    <citation type="submission" date="2018-11" db="EMBL/GenBank/DDBJ databases">
        <authorList>
            <person name="Alioto T."/>
            <person name="Alioto T."/>
        </authorList>
    </citation>
    <scope>NUCLEOTIDE SEQUENCE</scope>
</reference>
<comment type="caution">
    <text evidence="4">The sequence shown here is derived from an EMBL/GenBank/DDBJ whole genome shotgun (WGS) entry which is preliminary data.</text>
</comment>
<evidence type="ECO:0000313" key="5">
    <source>
        <dbReference type="Proteomes" id="UP000596742"/>
    </source>
</evidence>
<feature type="region of interest" description="Disordered" evidence="2">
    <location>
        <begin position="1"/>
        <end position="47"/>
    </location>
</feature>
<protein>
    <recommendedName>
        <fullName evidence="3">B box-type domain-containing protein</fullName>
    </recommendedName>
</protein>
<feature type="domain" description="B box-type" evidence="3">
    <location>
        <begin position="107"/>
        <end position="157"/>
    </location>
</feature>
<feature type="region of interest" description="Disordered" evidence="2">
    <location>
        <begin position="66"/>
        <end position="102"/>
    </location>
</feature>
<organism evidence="4 5">
    <name type="scientific">Mytilus galloprovincialis</name>
    <name type="common">Mediterranean mussel</name>
    <dbReference type="NCBI Taxonomy" id="29158"/>
    <lineage>
        <taxon>Eukaryota</taxon>
        <taxon>Metazoa</taxon>
        <taxon>Spiralia</taxon>
        <taxon>Lophotrochozoa</taxon>
        <taxon>Mollusca</taxon>
        <taxon>Bivalvia</taxon>
        <taxon>Autobranchia</taxon>
        <taxon>Pteriomorphia</taxon>
        <taxon>Mytilida</taxon>
        <taxon>Mytiloidea</taxon>
        <taxon>Mytilidae</taxon>
        <taxon>Mytilinae</taxon>
        <taxon>Mytilus</taxon>
    </lineage>
</organism>
<accession>A0A8B6FLD9</accession>
<keyword evidence="5" id="KW-1185">Reference proteome</keyword>
<dbReference type="InterPro" id="IPR047153">
    <property type="entry name" value="TRIM45/56/19-like"/>
</dbReference>
<keyword evidence="1" id="KW-0862">Zinc</keyword>
<dbReference type="GO" id="GO:0008270">
    <property type="term" value="F:zinc ion binding"/>
    <property type="evidence" value="ECO:0007669"/>
    <property type="project" value="UniProtKB-KW"/>
</dbReference>
<dbReference type="PROSITE" id="PS50119">
    <property type="entry name" value="ZF_BBOX"/>
    <property type="match status" value="1"/>
</dbReference>
<dbReference type="AlphaFoldDB" id="A0A8B6FLD9"/>
<feature type="compositionally biased region" description="Low complexity" evidence="2">
    <location>
        <begin position="32"/>
        <end position="41"/>
    </location>
</feature>
<dbReference type="Proteomes" id="UP000596742">
    <property type="component" value="Unassembled WGS sequence"/>
</dbReference>
<evidence type="ECO:0000313" key="4">
    <source>
        <dbReference type="EMBL" id="VDI50606.1"/>
    </source>
</evidence>
<dbReference type="OrthoDB" id="6158932at2759"/>
<evidence type="ECO:0000259" key="3">
    <source>
        <dbReference type="PROSITE" id="PS50119"/>
    </source>
</evidence>
<keyword evidence="1" id="KW-0479">Metal-binding</keyword>
<dbReference type="InterPro" id="IPR000315">
    <property type="entry name" value="Znf_B-box"/>
</dbReference>